<dbReference type="EMBL" id="GG685406">
    <property type="protein sequence ID" value="EEQ99846.1"/>
    <property type="molecule type" value="Genomic_DNA"/>
</dbReference>
<protein>
    <submittedName>
        <fullName evidence="4">Malate dehydrogenase, putative</fullName>
    </submittedName>
</protein>
<dbReference type="PANTHER" id="PTHR11540">
    <property type="entry name" value="MALATE AND LACTATE DEHYDROGENASE"/>
    <property type="match status" value="1"/>
</dbReference>
<keyword evidence="1" id="KW-0560">Oxidoreductase</keyword>
<dbReference type="Gene3D" id="3.90.110.10">
    <property type="entry name" value="Lactate dehydrogenase/glycoside hydrolase, family 4, C-terminal"/>
    <property type="match status" value="1"/>
</dbReference>
<dbReference type="Pfam" id="PF02866">
    <property type="entry name" value="Ldh_1_C"/>
    <property type="match status" value="1"/>
</dbReference>
<organism evidence="5">
    <name type="scientific">Perkinsus marinus (strain ATCC 50983 / TXsc)</name>
    <dbReference type="NCBI Taxonomy" id="423536"/>
    <lineage>
        <taxon>Eukaryota</taxon>
        <taxon>Sar</taxon>
        <taxon>Alveolata</taxon>
        <taxon>Perkinsozoa</taxon>
        <taxon>Perkinsea</taxon>
        <taxon>Perkinsida</taxon>
        <taxon>Perkinsidae</taxon>
        <taxon>Perkinsus</taxon>
    </lineage>
</organism>
<feature type="domain" description="Lactate/malate dehydrogenase C-terminal" evidence="3">
    <location>
        <begin position="2"/>
        <end position="100"/>
    </location>
</feature>
<dbReference type="GO" id="GO:0030060">
    <property type="term" value="F:L-malate dehydrogenase (NAD+) activity"/>
    <property type="evidence" value="ECO:0007669"/>
    <property type="project" value="TreeGrafter"/>
</dbReference>
<dbReference type="AlphaFoldDB" id="C5LTU6"/>
<dbReference type="PANTHER" id="PTHR11540:SF16">
    <property type="entry name" value="MALATE DEHYDROGENASE, MITOCHONDRIAL"/>
    <property type="match status" value="1"/>
</dbReference>
<dbReference type="InterPro" id="IPR015955">
    <property type="entry name" value="Lactate_DH/Glyco_Ohase_4_C"/>
</dbReference>
<dbReference type="InterPro" id="IPR022383">
    <property type="entry name" value="Lactate/malate_DH_C"/>
</dbReference>
<gene>
    <name evidence="4" type="ORF">Pmar_PMAR012299</name>
</gene>
<evidence type="ECO:0000313" key="4">
    <source>
        <dbReference type="EMBL" id="EEQ99846.1"/>
    </source>
</evidence>
<sequence>NAVTEVVDALAGAGSATLSMAYAANRFAHILIQGMKGKPAKAAAYINEPYEGIDYFAHYCDFGPEGVSKIHKLDLSPFEKSRLPETIDKLRHDIHRGLEFMRRPSQIILQ</sequence>
<dbReference type="RefSeq" id="XP_002767129.1">
    <property type="nucleotide sequence ID" value="XM_002767083.1"/>
</dbReference>
<accession>C5LTU6</accession>
<evidence type="ECO:0000259" key="3">
    <source>
        <dbReference type="Pfam" id="PF02866"/>
    </source>
</evidence>
<evidence type="ECO:0000256" key="1">
    <source>
        <dbReference type="ARBA" id="ARBA00023002"/>
    </source>
</evidence>
<dbReference type="Proteomes" id="UP000007800">
    <property type="component" value="Unassembled WGS sequence"/>
</dbReference>
<dbReference type="GO" id="GO:0005737">
    <property type="term" value="C:cytoplasm"/>
    <property type="evidence" value="ECO:0007669"/>
    <property type="project" value="TreeGrafter"/>
</dbReference>
<feature type="non-terminal residue" evidence="4">
    <location>
        <position position="1"/>
    </location>
</feature>
<dbReference type="SUPFAM" id="SSF56327">
    <property type="entry name" value="LDH C-terminal domain-like"/>
    <property type="match status" value="1"/>
</dbReference>
<keyword evidence="2" id="KW-0520">NAD</keyword>
<reference evidence="4 5" key="1">
    <citation type="submission" date="2008-07" db="EMBL/GenBank/DDBJ databases">
        <authorList>
            <person name="El-Sayed N."/>
            <person name="Caler E."/>
            <person name="Inman J."/>
            <person name="Amedeo P."/>
            <person name="Hass B."/>
            <person name="Wortman J."/>
        </authorList>
    </citation>
    <scope>NUCLEOTIDE SEQUENCE [LARGE SCALE GENOMIC DNA]</scope>
    <source>
        <strain evidence="5">ATCC 50983 / TXsc</strain>
    </source>
</reference>
<proteinExistence type="predicted"/>
<evidence type="ECO:0000256" key="2">
    <source>
        <dbReference type="ARBA" id="ARBA00023027"/>
    </source>
</evidence>
<keyword evidence="5" id="KW-1185">Reference proteome</keyword>
<evidence type="ECO:0000313" key="5">
    <source>
        <dbReference type="Proteomes" id="UP000007800"/>
    </source>
</evidence>
<dbReference type="InParanoid" id="C5LTU6"/>
<dbReference type="GeneID" id="9051958"/>
<name>C5LTU6_PERM5</name>
<dbReference type="OrthoDB" id="4069699at2759"/>